<dbReference type="PANTHER" id="PTHR21310:SF37">
    <property type="entry name" value="AMINOGLYCOSIDE PHOSPHOTRANSFERASE DOMAIN-CONTAINING PROTEIN"/>
    <property type="match status" value="1"/>
</dbReference>
<dbReference type="AlphaFoldDB" id="A0A6A6WWS8"/>
<dbReference type="OrthoDB" id="10003767at2759"/>
<feature type="domain" description="Aminoglycoside phosphotransferase" evidence="1">
    <location>
        <begin position="75"/>
        <end position="257"/>
    </location>
</feature>
<dbReference type="PANTHER" id="PTHR21310">
    <property type="entry name" value="AMINOGLYCOSIDE PHOSPHOTRANSFERASE-RELATED-RELATED"/>
    <property type="match status" value="1"/>
</dbReference>
<sequence>MASQRTTTGIKPLNWRSDINAECSLPRINWKALQEYAIGVKRMLMNHDGQISCQLSSEYNMGGLHIVRRLDFQDGTRWVARLQLHTTTESLQRLIHEVWTIQVIREQSAIPVPEIFAYEPSCDNDVGVAFMIMEYIPADTAMDSFGGWRVHKGKTPPRFKAQFYATMARIQVQMASVRFPSIGSVIRLSDGTYSHVDEILESIRNFPFKLLNFAQRYCFQEGPYPIVHTDLYKSNILVDSEYRVQSVIDWDNAIIAPWEMVKFIKDLSIVPPVMDGPLYCEEESDREKFAERTRYIEVVKKTEKALHLDSKLSIAFGDRNTQNLASAIWLYFDGRIGFYSSVFELFE</sequence>
<dbReference type="Gene3D" id="1.20.58.840">
    <property type="match status" value="1"/>
</dbReference>
<protein>
    <recommendedName>
        <fullName evidence="1">Aminoglycoside phosphotransferase domain-containing protein</fullName>
    </recommendedName>
</protein>
<dbReference type="InterPro" id="IPR051678">
    <property type="entry name" value="AGP_Transferase"/>
</dbReference>
<dbReference type="InterPro" id="IPR011009">
    <property type="entry name" value="Kinase-like_dom_sf"/>
</dbReference>
<evidence type="ECO:0000259" key="1">
    <source>
        <dbReference type="Pfam" id="PF01636"/>
    </source>
</evidence>
<name>A0A6A6WWS8_9PLEO</name>
<dbReference type="InterPro" id="IPR002575">
    <property type="entry name" value="Aminoglycoside_PTrfase"/>
</dbReference>
<dbReference type="Pfam" id="PF01636">
    <property type="entry name" value="APH"/>
    <property type="match status" value="1"/>
</dbReference>
<dbReference type="Proteomes" id="UP000799757">
    <property type="component" value="Unassembled WGS sequence"/>
</dbReference>
<dbReference type="SUPFAM" id="SSF56112">
    <property type="entry name" value="Protein kinase-like (PK-like)"/>
    <property type="match status" value="1"/>
</dbReference>
<gene>
    <name evidence="2" type="ORF">K505DRAFT_410742</name>
</gene>
<organism evidence="2 3">
    <name type="scientific">Melanomma pulvis-pyrius CBS 109.77</name>
    <dbReference type="NCBI Taxonomy" id="1314802"/>
    <lineage>
        <taxon>Eukaryota</taxon>
        <taxon>Fungi</taxon>
        <taxon>Dikarya</taxon>
        <taxon>Ascomycota</taxon>
        <taxon>Pezizomycotina</taxon>
        <taxon>Dothideomycetes</taxon>
        <taxon>Pleosporomycetidae</taxon>
        <taxon>Pleosporales</taxon>
        <taxon>Melanommataceae</taxon>
        <taxon>Melanomma</taxon>
    </lineage>
</organism>
<keyword evidence="3" id="KW-1185">Reference proteome</keyword>
<evidence type="ECO:0000313" key="3">
    <source>
        <dbReference type="Proteomes" id="UP000799757"/>
    </source>
</evidence>
<accession>A0A6A6WWS8</accession>
<proteinExistence type="predicted"/>
<dbReference type="EMBL" id="MU002195">
    <property type="protein sequence ID" value="KAF2788690.1"/>
    <property type="molecule type" value="Genomic_DNA"/>
</dbReference>
<reference evidence="2" key="1">
    <citation type="journal article" date="2020" name="Stud. Mycol.">
        <title>101 Dothideomycetes genomes: a test case for predicting lifestyles and emergence of pathogens.</title>
        <authorList>
            <person name="Haridas S."/>
            <person name="Albert R."/>
            <person name="Binder M."/>
            <person name="Bloem J."/>
            <person name="Labutti K."/>
            <person name="Salamov A."/>
            <person name="Andreopoulos B."/>
            <person name="Baker S."/>
            <person name="Barry K."/>
            <person name="Bills G."/>
            <person name="Bluhm B."/>
            <person name="Cannon C."/>
            <person name="Castanera R."/>
            <person name="Culley D."/>
            <person name="Daum C."/>
            <person name="Ezra D."/>
            <person name="Gonzalez J."/>
            <person name="Henrissat B."/>
            <person name="Kuo A."/>
            <person name="Liang C."/>
            <person name="Lipzen A."/>
            <person name="Lutzoni F."/>
            <person name="Magnuson J."/>
            <person name="Mondo S."/>
            <person name="Nolan M."/>
            <person name="Ohm R."/>
            <person name="Pangilinan J."/>
            <person name="Park H.-J."/>
            <person name="Ramirez L."/>
            <person name="Alfaro M."/>
            <person name="Sun H."/>
            <person name="Tritt A."/>
            <person name="Yoshinaga Y."/>
            <person name="Zwiers L.-H."/>
            <person name="Turgeon B."/>
            <person name="Goodwin S."/>
            <person name="Spatafora J."/>
            <person name="Crous P."/>
            <person name="Grigoriev I."/>
        </authorList>
    </citation>
    <scope>NUCLEOTIDE SEQUENCE</scope>
    <source>
        <strain evidence="2">CBS 109.77</strain>
    </source>
</reference>
<evidence type="ECO:0000313" key="2">
    <source>
        <dbReference type="EMBL" id="KAF2788690.1"/>
    </source>
</evidence>
<dbReference type="Gene3D" id="3.30.200.20">
    <property type="entry name" value="Phosphorylase Kinase, domain 1"/>
    <property type="match status" value="1"/>
</dbReference>
<dbReference type="Gene3D" id="1.10.510.10">
    <property type="entry name" value="Transferase(Phosphotransferase) domain 1"/>
    <property type="match status" value="1"/>
</dbReference>